<sequence length="516" mass="54620">MTDTRSSPVPAAETQTSRVGTNILWNYISGFTSVFGLLLLYPFAIAIVGAESYGLWVITFSAIQLLTMSDFGLGTGIVRTLADIPDDDPGAHAKRRSFVGVALLVFLVLAVVLTALYFAVFPLYLTTVAVPERDRHAVTPLLLAAGVTLFFSVLGRACNSLLWGLNRPDIERKAAVVAILGRAAGYALLIPLHGGLIALVLVECASLLLPPIVCFWAVYRRFGLARPLPGAWKEQGRPLLRMSSVLSIGSLSLLGVYQLPLFIVGPTLGLQAATAFGALMRVNQSARLVVSWISMPFAYPIKKSRGAEAAEHIRVATTVALLVGLMLSIPLLAIPTELLTVWLGAGMAFAAPALAMVVLGVLGESLGQVPNLVMTLRGNPLVASLISLGVLVVTLPAVWLAAGTDSLELVMAASVAPLLLAVPVQLYFSERAEPSGVTGANLRTWALMALGSAGAVGVFMLVGRVLPDVVTIGVCAAALGAVFVMAFRRIRRRDREINERATQEHGGRQEPSVSSS</sequence>
<feature type="transmembrane region" description="Helical" evidence="6">
    <location>
        <begin position="382"/>
        <end position="403"/>
    </location>
</feature>
<feature type="transmembrane region" description="Helical" evidence="6">
    <location>
        <begin position="98"/>
        <end position="121"/>
    </location>
</feature>
<organism evidence="7 8">
    <name type="scientific">Kocuria salsicia</name>
    <dbReference type="NCBI Taxonomy" id="664639"/>
    <lineage>
        <taxon>Bacteria</taxon>
        <taxon>Bacillati</taxon>
        <taxon>Actinomycetota</taxon>
        <taxon>Actinomycetes</taxon>
        <taxon>Micrococcales</taxon>
        <taxon>Micrococcaceae</taxon>
        <taxon>Kocuria</taxon>
    </lineage>
</organism>
<evidence type="ECO:0000256" key="2">
    <source>
        <dbReference type="ARBA" id="ARBA00022475"/>
    </source>
</evidence>
<comment type="subcellular location">
    <subcellularLocation>
        <location evidence="1">Cell membrane</location>
        <topology evidence="1">Multi-pass membrane protein</topology>
    </subcellularLocation>
</comment>
<comment type="caution">
    <text evidence="7">The sequence shown here is derived from an EMBL/GenBank/DDBJ whole genome shotgun (WGS) entry which is preliminary data.</text>
</comment>
<feature type="transmembrane region" description="Helical" evidence="6">
    <location>
        <begin position="174"/>
        <end position="190"/>
    </location>
</feature>
<keyword evidence="2" id="KW-1003">Cell membrane</keyword>
<feature type="transmembrane region" description="Helical" evidence="6">
    <location>
        <begin position="141"/>
        <end position="162"/>
    </location>
</feature>
<evidence type="ECO:0000313" key="7">
    <source>
        <dbReference type="EMBL" id="MEV8157772.1"/>
    </source>
</evidence>
<feature type="transmembrane region" description="Helical" evidence="6">
    <location>
        <begin position="313"/>
        <end position="333"/>
    </location>
</feature>
<feature type="transmembrane region" description="Helical" evidence="6">
    <location>
        <begin position="469"/>
        <end position="487"/>
    </location>
</feature>
<keyword evidence="4 6" id="KW-1133">Transmembrane helix</keyword>
<feature type="transmembrane region" description="Helical" evidence="6">
    <location>
        <begin position="53"/>
        <end position="78"/>
    </location>
</feature>
<keyword evidence="3 6" id="KW-0812">Transmembrane</keyword>
<dbReference type="Proteomes" id="UP001553031">
    <property type="component" value="Unassembled WGS sequence"/>
</dbReference>
<feature type="transmembrane region" description="Helical" evidence="6">
    <location>
        <begin position="339"/>
        <end position="362"/>
    </location>
</feature>
<feature type="transmembrane region" description="Helical" evidence="6">
    <location>
        <begin position="24"/>
        <end position="47"/>
    </location>
</feature>
<keyword evidence="5 6" id="KW-0472">Membrane</keyword>
<evidence type="ECO:0000256" key="1">
    <source>
        <dbReference type="ARBA" id="ARBA00004651"/>
    </source>
</evidence>
<proteinExistence type="predicted"/>
<name>A0ABV3KBX6_9MICC</name>
<accession>A0ABV3KBX6</accession>
<evidence type="ECO:0000313" key="8">
    <source>
        <dbReference type="Proteomes" id="UP001553031"/>
    </source>
</evidence>
<keyword evidence="8" id="KW-1185">Reference proteome</keyword>
<feature type="transmembrane region" description="Helical" evidence="6">
    <location>
        <begin position="440"/>
        <end position="463"/>
    </location>
</feature>
<dbReference type="RefSeq" id="WP_290498610.1">
    <property type="nucleotide sequence ID" value="NZ_BAAARF010000012.1"/>
</dbReference>
<evidence type="ECO:0000256" key="4">
    <source>
        <dbReference type="ARBA" id="ARBA00022989"/>
    </source>
</evidence>
<evidence type="ECO:0000256" key="5">
    <source>
        <dbReference type="ARBA" id="ARBA00023136"/>
    </source>
</evidence>
<evidence type="ECO:0000256" key="6">
    <source>
        <dbReference type="SAM" id="Phobius"/>
    </source>
</evidence>
<dbReference type="PANTHER" id="PTHR30250:SF26">
    <property type="entry name" value="PSMA PROTEIN"/>
    <property type="match status" value="1"/>
</dbReference>
<dbReference type="InterPro" id="IPR050833">
    <property type="entry name" value="Poly_Biosynth_Transport"/>
</dbReference>
<dbReference type="PANTHER" id="PTHR30250">
    <property type="entry name" value="PST FAMILY PREDICTED COLANIC ACID TRANSPORTER"/>
    <property type="match status" value="1"/>
</dbReference>
<evidence type="ECO:0000256" key="3">
    <source>
        <dbReference type="ARBA" id="ARBA00022692"/>
    </source>
</evidence>
<dbReference type="EMBL" id="JBFBLL010000003">
    <property type="protein sequence ID" value="MEV8157772.1"/>
    <property type="molecule type" value="Genomic_DNA"/>
</dbReference>
<feature type="transmembrane region" description="Helical" evidence="6">
    <location>
        <begin position="409"/>
        <end position="428"/>
    </location>
</feature>
<gene>
    <name evidence="7" type="ORF">AB0O96_06135</name>
</gene>
<reference evidence="7 8" key="1">
    <citation type="submission" date="2024-06" db="EMBL/GenBank/DDBJ databases">
        <title>The Natural Products Discovery Center: Release of the First 8490 Sequenced Strains for Exploring Actinobacteria Biosynthetic Diversity.</title>
        <authorList>
            <person name="Kalkreuter E."/>
            <person name="Kautsar S.A."/>
            <person name="Yang D."/>
            <person name="Bader C.D."/>
            <person name="Teijaro C.N."/>
            <person name="Fluegel L."/>
            <person name="Davis C.M."/>
            <person name="Simpson J.R."/>
            <person name="Lauterbach L."/>
            <person name="Steele A.D."/>
            <person name="Gui C."/>
            <person name="Meng S."/>
            <person name="Li G."/>
            <person name="Viehrig K."/>
            <person name="Ye F."/>
            <person name="Su P."/>
            <person name="Kiefer A.F."/>
            <person name="Nichols A."/>
            <person name="Cepeda A.J."/>
            <person name="Yan W."/>
            <person name="Fan B."/>
            <person name="Jiang Y."/>
            <person name="Adhikari A."/>
            <person name="Zheng C.-J."/>
            <person name="Schuster L."/>
            <person name="Cowan T.M."/>
            <person name="Smanski M.J."/>
            <person name="Chevrette M.G."/>
            <person name="De Carvalho L.P.S."/>
            <person name="Shen B."/>
        </authorList>
    </citation>
    <scope>NUCLEOTIDE SEQUENCE [LARGE SCALE GENOMIC DNA]</scope>
    <source>
        <strain evidence="7 8">NPDC079179</strain>
    </source>
</reference>
<protein>
    <submittedName>
        <fullName evidence="7">Lipopolysaccharide biosynthesis protein</fullName>
    </submittedName>
</protein>